<protein>
    <submittedName>
        <fullName evidence="2">Uncharacterized protein</fullName>
    </submittedName>
</protein>
<evidence type="ECO:0000313" key="2">
    <source>
        <dbReference type="EMBL" id="GBG73816.1"/>
    </source>
</evidence>
<dbReference type="Gramene" id="GBG73816">
    <property type="protein sequence ID" value="GBG73816"/>
    <property type="gene ID" value="CBR_g17154"/>
</dbReference>
<evidence type="ECO:0000256" key="1">
    <source>
        <dbReference type="SAM" id="MobiDB-lite"/>
    </source>
</evidence>
<name>A0A388KUT5_CHABU</name>
<comment type="caution">
    <text evidence="2">The sequence shown here is derived from an EMBL/GenBank/DDBJ whole genome shotgun (WGS) entry which is preliminary data.</text>
</comment>
<dbReference type="AlphaFoldDB" id="A0A388KUT5"/>
<sequence length="294" mass="32015">MMMFDDAKEEEEQEALNNARTASATCLAAPVCSSEGEECSSGSRSSSNDGGNSDEESASDSDGDSLPWKGFSAKKSAAAATTPKSGGSGPLTVVFQDRAKDHAADESGSCIRRDRKLFMSSRVADLDKLGMTKVKTRAELEEEKEDEMHSKQLLAWIKEAEKFSASHMDSKSKRKWDMKQLEELGAKDKANGFLRLKGTGATKRRARALQARHEDKGLNASEGRFKNGVLHVSDRNTKRDRETAMEGVRGKTRKRQRGGGGDDLGPSPGGMRKGGKAKKRSSKNKKAGGKKRRR</sequence>
<feature type="region of interest" description="Disordered" evidence="1">
    <location>
        <begin position="34"/>
        <end position="93"/>
    </location>
</feature>
<feature type="compositionally biased region" description="Low complexity" evidence="1">
    <location>
        <begin position="69"/>
        <end position="85"/>
    </location>
</feature>
<feature type="compositionally biased region" description="Gly residues" evidence="1">
    <location>
        <begin position="258"/>
        <end position="272"/>
    </location>
</feature>
<feature type="compositionally biased region" description="Basic and acidic residues" evidence="1">
    <location>
        <begin position="232"/>
        <end position="244"/>
    </location>
</feature>
<dbReference type="Proteomes" id="UP000265515">
    <property type="component" value="Unassembled WGS sequence"/>
</dbReference>
<proteinExistence type="predicted"/>
<evidence type="ECO:0000313" key="3">
    <source>
        <dbReference type="Proteomes" id="UP000265515"/>
    </source>
</evidence>
<organism evidence="2 3">
    <name type="scientific">Chara braunii</name>
    <name type="common">Braun's stonewort</name>
    <dbReference type="NCBI Taxonomy" id="69332"/>
    <lineage>
        <taxon>Eukaryota</taxon>
        <taxon>Viridiplantae</taxon>
        <taxon>Streptophyta</taxon>
        <taxon>Charophyceae</taxon>
        <taxon>Charales</taxon>
        <taxon>Characeae</taxon>
        <taxon>Chara</taxon>
    </lineage>
</organism>
<dbReference type="OrthoDB" id="5556956at2759"/>
<feature type="compositionally biased region" description="Basic residues" evidence="1">
    <location>
        <begin position="273"/>
        <end position="294"/>
    </location>
</feature>
<gene>
    <name evidence="2" type="ORF">CBR_g17154</name>
</gene>
<dbReference type="EMBL" id="BFEA01000190">
    <property type="protein sequence ID" value="GBG73816.1"/>
    <property type="molecule type" value="Genomic_DNA"/>
</dbReference>
<reference evidence="2 3" key="1">
    <citation type="journal article" date="2018" name="Cell">
        <title>The Chara Genome: Secondary Complexity and Implications for Plant Terrestrialization.</title>
        <authorList>
            <person name="Nishiyama T."/>
            <person name="Sakayama H."/>
            <person name="Vries J.D."/>
            <person name="Buschmann H."/>
            <person name="Saint-Marcoux D."/>
            <person name="Ullrich K.K."/>
            <person name="Haas F.B."/>
            <person name="Vanderstraeten L."/>
            <person name="Becker D."/>
            <person name="Lang D."/>
            <person name="Vosolsobe S."/>
            <person name="Rombauts S."/>
            <person name="Wilhelmsson P.K.I."/>
            <person name="Janitza P."/>
            <person name="Kern R."/>
            <person name="Heyl A."/>
            <person name="Rumpler F."/>
            <person name="Villalobos L.I.A.C."/>
            <person name="Clay J.M."/>
            <person name="Skokan R."/>
            <person name="Toyoda A."/>
            <person name="Suzuki Y."/>
            <person name="Kagoshima H."/>
            <person name="Schijlen E."/>
            <person name="Tajeshwar N."/>
            <person name="Catarino B."/>
            <person name="Hetherington A.J."/>
            <person name="Saltykova A."/>
            <person name="Bonnot C."/>
            <person name="Breuninger H."/>
            <person name="Symeonidi A."/>
            <person name="Radhakrishnan G.V."/>
            <person name="Van Nieuwerburgh F."/>
            <person name="Deforce D."/>
            <person name="Chang C."/>
            <person name="Karol K.G."/>
            <person name="Hedrich R."/>
            <person name="Ulvskov P."/>
            <person name="Glockner G."/>
            <person name="Delwiche C.F."/>
            <person name="Petrasek J."/>
            <person name="Van de Peer Y."/>
            <person name="Friml J."/>
            <person name="Beilby M."/>
            <person name="Dolan L."/>
            <person name="Kohara Y."/>
            <person name="Sugano S."/>
            <person name="Fujiyama A."/>
            <person name="Delaux P.-M."/>
            <person name="Quint M."/>
            <person name="TheiBen G."/>
            <person name="Hagemann M."/>
            <person name="Harholt J."/>
            <person name="Dunand C."/>
            <person name="Zachgo S."/>
            <person name="Langdale J."/>
            <person name="Maumus F."/>
            <person name="Straeten D.V.D."/>
            <person name="Gould S.B."/>
            <person name="Rensing S.A."/>
        </authorList>
    </citation>
    <scope>NUCLEOTIDE SEQUENCE [LARGE SCALE GENOMIC DNA]</scope>
    <source>
        <strain evidence="2 3">S276</strain>
    </source>
</reference>
<keyword evidence="3" id="KW-1185">Reference proteome</keyword>
<feature type="region of interest" description="Disordered" evidence="1">
    <location>
        <begin position="195"/>
        <end position="294"/>
    </location>
</feature>
<feature type="compositionally biased region" description="Low complexity" evidence="1">
    <location>
        <begin position="39"/>
        <end position="51"/>
    </location>
</feature>
<feature type="compositionally biased region" description="Acidic residues" evidence="1">
    <location>
        <begin position="52"/>
        <end position="63"/>
    </location>
</feature>
<accession>A0A388KUT5</accession>